<dbReference type="PANTHER" id="PTHR21180">
    <property type="entry name" value="ENDONUCLEASE/EXONUCLEASE/PHOSPHATASE FAMILY DOMAIN-CONTAINING PROTEIN 1"/>
    <property type="match status" value="1"/>
</dbReference>
<sequence>MGRQSARSAGLRSKAALIAGAAAAALLAWGWLAPSDGKVPGWEPVNAQVAAAVAEAEAGNRKAEGTDKSTSNAPKTGLTATAQSIVPEGAVRPPAGGSKTNASVVAGNSEITGKASGSESGASGDSGTPLKNIDKTTDTFVEAEDVINAGPVTNADDEARQGTQPEASAADGRLDINVASAAQLDALPGIGPAKAEAIVQYRDAHGRFKSAESLRDVKGIGDKLLAKLLPLIKAD</sequence>
<name>A0ABT6TIP2_9BACL</name>
<comment type="caution">
    <text evidence="3">The sequence shown here is derived from an EMBL/GenBank/DDBJ whole genome shotgun (WGS) entry which is preliminary data.</text>
</comment>
<proteinExistence type="predicted"/>
<evidence type="ECO:0000313" key="4">
    <source>
        <dbReference type="Proteomes" id="UP001161691"/>
    </source>
</evidence>
<feature type="region of interest" description="Disordered" evidence="1">
    <location>
        <begin position="53"/>
        <end position="133"/>
    </location>
</feature>
<keyword evidence="4" id="KW-1185">Reference proteome</keyword>
<dbReference type="PANTHER" id="PTHR21180:SF32">
    <property type="entry name" value="ENDONUCLEASE_EXONUCLEASE_PHOSPHATASE FAMILY DOMAIN-CONTAINING PROTEIN 1"/>
    <property type="match status" value="1"/>
</dbReference>
<dbReference type="Pfam" id="PF12836">
    <property type="entry name" value="HHH_3"/>
    <property type="match status" value="1"/>
</dbReference>
<feature type="compositionally biased region" description="Basic and acidic residues" evidence="1">
    <location>
        <begin position="58"/>
        <end position="67"/>
    </location>
</feature>
<feature type="region of interest" description="Disordered" evidence="1">
    <location>
        <begin position="147"/>
        <end position="171"/>
    </location>
</feature>
<feature type="compositionally biased region" description="Polar residues" evidence="1">
    <location>
        <begin position="68"/>
        <end position="84"/>
    </location>
</feature>
<feature type="domain" description="Helix-hairpin-helix DNA-binding motif class 1" evidence="2">
    <location>
        <begin position="182"/>
        <end position="201"/>
    </location>
</feature>
<organism evidence="3 4">
    <name type="scientific">Cohnella hashimotonis</name>
    <dbReference type="NCBI Taxonomy" id="2826895"/>
    <lineage>
        <taxon>Bacteria</taxon>
        <taxon>Bacillati</taxon>
        <taxon>Bacillota</taxon>
        <taxon>Bacilli</taxon>
        <taxon>Bacillales</taxon>
        <taxon>Paenibacillaceae</taxon>
        <taxon>Cohnella</taxon>
    </lineage>
</organism>
<protein>
    <submittedName>
        <fullName evidence="3">Helix-hairpin-helix domain-containing protein</fullName>
    </submittedName>
</protein>
<dbReference type="EMBL" id="JAGRPV010000001">
    <property type="protein sequence ID" value="MDI4646702.1"/>
    <property type="molecule type" value="Genomic_DNA"/>
</dbReference>
<dbReference type="InterPro" id="IPR010994">
    <property type="entry name" value="RuvA_2-like"/>
</dbReference>
<dbReference type="Gene3D" id="1.10.150.320">
    <property type="entry name" value="Photosystem II 12 kDa extrinsic protein"/>
    <property type="match status" value="1"/>
</dbReference>
<evidence type="ECO:0000259" key="2">
    <source>
        <dbReference type="SMART" id="SM00278"/>
    </source>
</evidence>
<reference evidence="3" key="1">
    <citation type="submission" date="2023-04" db="EMBL/GenBank/DDBJ databases">
        <title>Comparative genomic analysis of Cohnella hashimotonis sp. nov., isolated from the International Space Station.</title>
        <authorList>
            <person name="Venkateswaran K."/>
            <person name="Simpson A."/>
        </authorList>
    </citation>
    <scope>NUCLEOTIDE SEQUENCE</scope>
    <source>
        <strain evidence="3">F6_2S_P_1</strain>
    </source>
</reference>
<dbReference type="Proteomes" id="UP001161691">
    <property type="component" value="Unassembled WGS sequence"/>
</dbReference>
<dbReference type="InterPro" id="IPR003583">
    <property type="entry name" value="Hlx-hairpin-Hlx_DNA-bd_motif"/>
</dbReference>
<feature type="compositionally biased region" description="Low complexity" evidence="1">
    <location>
        <begin position="113"/>
        <end position="127"/>
    </location>
</feature>
<dbReference type="InterPro" id="IPR051675">
    <property type="entry name" value="Endo/Exo/Phosphatase_dom_1"/>
</dbReference>
<dbReference type="NCBIfam" id="TIGR00426">
    <property type="entry name" value="competence protein ComEA helix-hairpin-helix repeat region"/>
    <property type="match status" value="1"/>
</dbReference>
<evidence type="ECO:0000313" key="3">
    <source>
        <dbReference type="EMBL" id="MDI4646702.1"/>
    </source>
</evidence>
<dbReference type="SMART" id="SM00278">
    <property type="entry name" value="HhH1"/>
    <property type="match status" value="2"/>
</dbReference>
<accession>A0ABT6TIP2</accession>
<dbReference type="RefSeq" id="WP_282909531.1">
    <property type="nucleotide sequence ID" value="NZ_JAGRPV010000001.1"/>
</dbReference>
<dbReference type="InterPro" id="IPR004509">
    <property type="entry name" value="Competence_ComEA_HhH"/>
</dbReference>
<feature type="domain" description="Helix-hairpin-helix DNA-binding motif class 1" evidence="2">
    <location>
        <begin position="212"/>
        <end position="231"/>
    </location>
</feature>
<dbReference type="SUPFAM" id="SSF47781">
    <property type="entry name" value="RuvA domain 2-like"/>
    <property type="match status" value="1"/>
</dbReference>
<gene>
    <name evidence="3" type="ORF">KB449_17125</name>
</gene>
<evidence type="ECO:0000256" key="1">
    <source>
        <dbReference type="SAM" id="MobiDB-lite"/>
    </source>
</evidence>